<reference evidence="4" key="2">
    <citation type="journal article" date="2019" name="Int. J. Syst. Evol. Microbiol.">
        <title>The Global Catalogue of Microorganisms (GCM) 10K type strain sequencing project: providing services to taxonomists for standard genome sequencing and annotation.</title>
        <authorList>
            <consortium name="The Broad Institute Genomics Platform"/>
            <consortium name="The Broad Institute Genome Sequencing Center for Infectious Disease"/>
            <person name="Wu L."/>
            <person name="Ma J."/>
        </authorList>
    </citation>
    <scope>NUCLEOTIDE SEQUENCE [LARGE SCALE GENOMIC DNA]</scope>
    <source>
        <strain evidence="4">NBRC 3271</strain>
    </source>
</reference>
<reference evidence="2" key="3">
    <citation type="submission" date="2020-04" db="EMBL/GenBank/DDBJ databases">
        <authorList>
            <person name="Sombolestani A."/>
        </authorList>
    </citation>
    <scope>NUCLEOTIDE SEQUENCE</scope>
    <source>
        <strain evidence="2">R71697</strain>
    </source>
</reference>
<evidence type="ECO:0000313" key="3">
    <source>
        <dbReference type="Proteomes" id="UP000661006"/>
    </source>
</evidence>
<dbReference type="OrthoDB" id="7279761at2"/>
<dbReference type="GeneID" id="81473327"/>
<gene>
    <name evidence="1" type="ORF">GCM10010937_02770</name>
    <name evidence="2" type="ORF">HKD32_01370</name>
</gene>
<dbReference type="SUPFAM" id="SSF140804">
    <property type="entry name" value="YidB-like"/>
    <property type="match status" value="1"/>
</dbReference>
<keyword evidence="4" id="KW-1185">Reference proteome</keyword>
<dbReference type="RefSeq" id="WP_010500982.1">
    <property type="nucleotide sequence ID" value="NZ_BEWO01000001.1"/>
</dbReference>
<organism evidence="2 3">
    <name type="scientific">Gluconobacter japonicus</name>
    <dbReference type="NCBI Taxonomy" id="376620"/>
    <lineage>
        <taxon>Bacteria</taxon>
        <taxon>Pseudomonadati</taxon>
        <taxon>Pseudomonadota</taxon>
        <taxon>Alphaproteobacteria</taxon>
        <taxon>Acetobacterales</taxon>
        <taxon>Acetobacteraceae</taxon>
        <taxon>Gluconobacter</taxon>
    </lineage>
</organism>
<dbReference type="EMBL" id="JABCQN010000001">
    <property type="protein sequence ID" value="MBF0869508.1"/>
    <property type="molecule type" value="Genomic_DNA"/>
</dbReference>
<proteinExistence type="predicted"/>
<protein>
    <submittedName>
        <fullName evidence="2">Uncharacterized protein</fullName>
    </submittedName>
</protein>
<dbReference type="EMBL" id="BSNT01000015">
    <property type="protein sequence ID" value="GLQ58475.1"/>
    <property type="molecule type" value="Genomic_DNA"/>
</dbReference>
<dbReference type="Proteomes" id="UP000661006">
    <property type="component" value="Unassembled WGS sequence"/>
</dbReference>
<evidence type="ECO:0000313" key="4">
    <source>
        <dbReference type="Proteomes" id="UP001156613"/>
    </source>
</evidence>
<reference evidence="1" key="1">
    <citation type="journal article" date="2014" name="Int. J. Syst. Evol. Microbiol.">
        <title>Complete genome of a new Firmicutes species belonging to the dominant human colonic microbiota ('Ruminococcus bicirculans') reveals two chromosomes and a selective capacity to utilize plant glucans.</title>
        <authorList>
            <consortium name="NISC Comparative Sequencing Program"/>
            <person name="Wegmann U."/>
            <person name="Louis P."/>
            <person name="Goesmann A."/>
            <person name="Henrissat B."/>
            <person name="Duncan S.H."/>
            <person name="Flint H.J."/>
        </authorList>
    </citation>
    <scope>NUCLEOTIDE SEQUENCE</scope>
    <source>
        <strain evidence="1">NBRC 3271</strain>
    </source>
</reference>
<dbReference type="AlphaFoldDB" id="A0A149S398"/>
<comment type="caution">
    <text evidence="2">The sequence shown here is derived from an EMBL/GenBank/DDBJ whole genome shotgun (WGS) entry which is preliminary data.</text>
</comment>
<evidence type="ECO:0000313" key="1">
    <source>
        <dbReference type="EMBL" id="GLQ58475.1"/>
    </source>
</evidence>
<dbReference type="InterPro" id="IPR027405">
    <property type="entry name" value="YidB-like"/>
</dbReference>
<name>A0A149S398_GLUJA</name>
<evidence type="ECO:0000313" key="2">
    <source>
        <dbReference type="EMBL" id="MBF0869508.1"/>
    </source>
</evidence>
<dbReference type="Gene3D" id="1.10.10.690">
    <property type="entry name" value="YidB-like"/>
    <property type="match status" value="1"/>
</dbReference>
<reference evidence="2" key="4">
    <citation type="submission" date="2020-11" db="EMBL/GenBank/DDBJ databases">
        <title>Description of novel Gluconobacter species.</title>
        <authorList>
            <person name="Cleenwerck I."/>
            <person name="Cnockaert M."/>
            <person name="Borremans W."/>
            <person name="Wieme A.D."/>
            <person name="De Vuyst L."/>
            <person name="Vandamme P."/>
        </authorList>
    </citation>
    <scope>NUCLEOTIDE SEQUENCE</scope>
    <source>
        <strain evidence="2">R71697</strain>
    </source>
</reference>
<accession>A0A149S398</accession>
<sequence>MTTTVKTKGEKETSLFVRFGDWLSNASMDRSGLTEVTIRLMRDDCHLATRVSEIHNTEANPLTPQEVEVLMGEKHLKYIADQTGQSLEAIEDALTEVLPMLGNLLRVDPERLFQYQCKI</sequence>
<reference evidence="1" key="5">
    <citation type="submission" date="2023-01" db="EMBL/GenBank/DDBJ databases">
        <title>Draft genome sequence of Gluconobacter japonicus strain NBRC 3271.</title>
        <authorList>
            <person name="Sun Q."/>
            <person name="Mori K."/>
        </authorList>
    </citation>
    <scope>NUCLEOTIDE SEQUENCE</scope>
    <source>
        <strain evidence="1">NBRC 3271</strain>
    </source>
</reference>
<dbReference type="Proteomes" id="UP001156613">
    <property type="component" value="Unassembled WGS sequence"/>
</dbReference>